<accession>A0A9P0DA62</accession>
<dbReference type="PANTHER" id="PTHR45749">
    <property type="match status" value="1"/>
</dbReference>
<protein>
    <recommendedName>
        <fullName evidence="2">TTF-type domain-containing protein</fullName>
    </recommendedName>
</protein>
<dbReference type="InterPro" id="IPR008906">
    <property type="entry name" value="HATC_C_dom"/>
</dbReference>
<dbReference type="GO" id="GO:0046983">
    <property type="term" value="F:protein dimerization activity"/>
    <property type="evidence" value="ECO:0007669"/>
    <property type="project" value="InterPro"/>
</dbReference>
<dbReference type="OrthoDB" id="10037933at2759"/>
<dbReference type="Proteomes" id="UP001153636">
    <property type="component" value="Chromosome 8"/>
</dbReference>
<feature type="compositionally biased region" description="Basic and acidic residues" evidence="1">
    <location>
        <begin position="29"/>
        <end position="44"/>
    </location>
</feature>
<evidence type="ECO:0000313" key="3">
    <source>
        <dbReference type="EMBL" id="CAH1114521.1"/>
    </source>
</evidence>
<evidence type="ECO:0000256" key="1">
    <source>
        <dbReference type="SAM" id="MobiDB-lite"/>
    </source>
</evidence>
<dbReference type="InterPro" id="IPR006580">
    <property type="entry name" value="Znf_TTF"/>
</dbReference>
<sequence length="651" mass="75511">MAKKQTCLDGFFRPKIPPAPSETSLEVENLQKETDKKSNSHSEDTGDAYFLVENPNLQAGPSQPKEGFKYTTMGDRRRSFQVNWYDSFRWLEYSIRADSAFCYYCRLFASERKGCAEETFLRTGFKNWKKATEKFKKHGKSSSHRKATIFFLEKKPAGASVACQIDIFHKECVKKNREYLNFIFETILFLEKQGIPLRGHNESADSKNRGNFLELLNLRCSDKNLNFKEFMQSKICNYTSNQSQTEIISMISEYIIKDIAYDGGSNMSGKFNGLSAKFKEVEPRALYVHCHAHLLELAVSKCCENVKPLRDTLGTVNTLYNIIEASAKRHDIFQKMILEVVSSDTNNTKLAADASGALKIILNEEFLFSLLVLEIILGLAVILSKELQSPQLIISSLLLKAKATIKSIKHYRAQDRFDEIHKKMKRLSLEIQALGFDVKEISLPRQRKLPKKLDERPENAFNFYTAEDFMRTNILFAAIDNMVENMRMRFSENDYKFIAYIENCLMLNKNNFKKEEANKINEFYKLTEDMNQLYRELEIYRQCFSPNVENSIEDCTQKFLDSDLKVMLPLVWKLFQIILTCPVSTASAERYFSTLKILKDYLRNTMGEERLTGLALMYIEKDNTLKMMSKEGLDILTELFASQKDRRMMFY</sequence>
<dbReference type="PANTHER" id="PTHR45749:SF21">
    <property type="entry name" value="DUF4371 DOMAIN-CONTAINING PROTEIN"/>
    <property type="match status" value="1"/>
</dbReference>
<dbReference type="InterPro" id="IPR012337">
    <property type="entry name" value="RNaseH-like_sf"/>
</dbReference>
<proteinExistence type="predicted"/>
<feature type="domain" description="TTF-type" evidence="2">
    <location>
        <begin position="76"/>
        <end position="167"/>
    </location>
</feature>
<dbReference type="InterPro" id="IPR025398">
    <property type="entry name" value="DUF4371"/>
</dbReference>
<keyword evidence="4" id="KW-1185">Reference proteome</keyword>
<name>A0A9P0DA62_9CUCU</name>
<dbReference type="EMBL" id="OV651820">
    <property type="protein sequence ID" value="CAH1114521.1"/>
    <property type="molecule type" value="Genomic_DNA"/>
</dbReference>
<reference evidence="3" key="1">
    <citation type="submission" date="2022-01" db="EMBL/GenBank/DDBJ databases">
        <authorList>
            <person name="King R."/>
        </authorList>
    </citation>
    <scope>NUCLEOTIDE SEQUENCE</scope>
</reference>
<evidence type="ECO:0000313" key="4">
    <source>
        <dbReference type="Proteomes" id="UP001153636"/>
    </source>
</evidence>
<evidence type="ECO:0000259" key="2">
    <source>
        <dbReference type="SMART" id="SM00597"/>
    </source>
</evidence>
<dbReference type="AlphaFoldDB" id="A0A9P0DA62"/>
<dbReference type="Pfam" id="PF05699">
    <property type="entry name" value="Dimer_Tnp_hAT"/>
    <property type="match status" value="1"/>
</dbReference>
<dbReference type="SUPFAM" id="SSF53098">
    <property type="entry name" value="Ribonuclease H-like"/>
    <property type="match status" value="1"/>
</dbReference>
<organism evidence="3 4">
    <name type="scientific">Psylliodes chrysocephalus</name>
    <dbReference type="NCBI Taxonomy" id="3402493"/>
    <lineage>
        <taxon>Eukaryota</taxon>
        <taxon>Metazoa</taxon>
        <taxon>Ecdysozoa</taxon>
        <taxon>Arthropoda</taxon>
        <taxon>Hexapoda</taxon>
        <taxon>Insecta</taxon>
        <taxon>Pterygota</taxon>
        <taxon>Neoptera</taxon>
        <taxon>Endopterygota</taxon>
        <taxon>Coleoptera</taxon>
        <taxon>Polyphaga</taxon>
        <taxon>Cucujiformia</taxon>
        <taxon>Chrysomeloidea</taxon>
        <taxon>Chrysomelidae</taxon>
        <taxon>Galerucinae</taxon>
        <taxon>Alticini</taxon>
        <taxon>Psylliodes</taxon>
    </lineage>
</organism>
<dbReference type="SMART" id="SM00597">
    <property type="entry name" value="ZnF_TTF"/>
    <property type="match status" value="1"/>
</dbReference>
<gene>
    <name evidence="3" type="ORF">PSYICH_LOCUS14514</name>
</gene>
<dbReference type="Pfam" id="PF14291">
    <property type="entry name" value="DUF4371"/>
    <property type="match status" value="1"/>
</dbReference>
<feature type="region of interest" description="Disordered" evidence="1">
    <location>
        <begin position="1"/>
        <end position="45"/>
    </location>
</feature>